<proteinExistence type="predicted"/>
<dbReference type="FunFam" id="3.30.70.100:FF:000001">
    <property type="entry name" value="ATPase copper transporting beta"/>
    <property type="match status" value="1"/>
</dbReference>
<gene>
    <name evidence="3" type="ORF">E2636_16320</name>
</gene>
<sequence length="78" mass="8624">MVKAVFQLESLTCPSCIKKIETTLSKINGVASAKVFFNSSNVRTEFDDTQIDAKKIGETIQKLGYPVLSVKVKSKKNE</sequence>
<evidence type="ECO:0000256" key="1">
    <source>
        <dbReference type="ARBA" id="ARBA00022723"/>
    </source>
</evidence>
<evidence type="ECO:0000313" key="3">
    <source>
        <dbReference type="EMBL" id="QBP42614.1"/>
    </source>
</evidence>
<evidence type="ECO:0000259" key="2">
    <source>
        <dbReference type="PROSITE" id="PS50846"/>
    </source>
</evidence>
<name>A0A4P7A1X9_9BACL</name>
<evidence type="ECO:0000313" key="4">
    <source>
        <dbReference type="Proteomes" id="UP000294292"/>
    </source>
</evidence>
<dbReference type="GO" id="GO:0046872">
    <property type="term" value="F:metal ion binding"/>
    <property type="evidence" value="ECO:0007669"/>
    <property type="project" value="UniProtKB-KW"/>
</dbReference>
<dbReference type="EMBL" id="CP038015">
    <property type="protein sequence ID" value="QBP42614.1"/>
    <property type="molecule type" value="Genomic_DNA"/>
</dbReference>
<keyword evidence="1" id="KW-0479">Metal-binding</keyword>
<dbReference type="SUPFAM" id="SSF55008">
    <property type="entry name" value="HMA, heavy metal-associated domain"/>
    <property type="match status" value="1"/>
</dbReference>
<feature type="domain" description="HMA" evidence="2">
    <location>
        <begin position="2"/>
        <end position="68"/>
    </location>
</feature>
<keyword evidence="4" id="KW-1185">Reference proteome</keyword>
<accession>A0A4P7A1X9</accession>
<dbReference type="Proteomes" id="UP000294292">
    <property type="component" value="Chromosome"/>
</dbReference>
<dbReference type="InterPro" id="IPR017969">
    <property type="entry name" value="Heavy-metal-associated_CS"/>
</dbReference>
<dbReference type="PROSITE" id="PS50846">
    <property type="entry name" value="HMA_2"/>
    <property type="match status" value="1"/>
</dbReference>
<reference evidence="3 4" key="1">
    <citation type="submission" date="2019-03" db="EMBL/GenBank/DDBJ databases">
        <title>Complete genome sequence of Paenisporosarcina antarctica CGMCC 1.6503T.</title>
        <authorList>
            <person name="Rong J.-C."/>
            <person name="Chi N.-Y."/>
            <person name="Zhang Q.-F."/>
        </authorList>
    </citation>
    <scope>NUCLEOTIDE SEQUENCE [LARGE SCALE GENOMIC DNA]</scope>
    <source>
        <strain evidence="3 4">CGMCC 1.6503</strain>
    </source>
</reference>
<dbReference type="KEGG" id="panc:E2636_16320"/>
<dbReference type="InterPro" id="IPR036163">
    <property type="entry name" value="HMA_dom_sf"/>
</dbReference>
<organism evidence="3 4">
    <name type="scientific">Paenisporosarcina antarctica</name>
    <dbReference type="NCBI Taxonomy" id="417367"/>
    <lineage>
        <taxon>Bacteria</taxon>
        <taxon>Bacillati</taxon>
        <taxon>Bacillota</taxon>
        <taxon>Bacilli</taxon>
        <taxon>Bacillales</taxon>
        <taxon>Caryophanaceae</taxon>
        <taxon>Paenisporosarcina</taxon>
    </lineage>
</organism>
<dbReference type="AlphaFoldDB" id="A0A4P7A1X9"/>
<dbReference type="InterPro" id="IPR006121">
    <property type="entry name" value="HMA_dom"/>
</dbReference>
<dbReference type="RefSeq" id="WP_134211162.1">
    <property type="nucleotide sequence ID" value="NZ_CP038015.1"/>
</dbReference>
<protein>
    <submittedName>
        <fullName evidence="3">Copper chaperone</fullName>
    </submittedName>
</protein>
<dbReference type="Gene3D" id="3.30.70.100">
    <property type="match status" value="1"/>
</dbReference>
<dbReference type="OrthoDB" id="2721717at2"/>
<dbReference type="Pfam" id="PF00403">
    <property type="entry name" value="HMA"/>
    <property type="match status" value="1"/>
</dbReference>
<dbReference type="CDD" id="cd00371">
    <property type="entry name" value="HMA"/>
    <property type="match status" value="1"/>
</dbReference>
<dbReference type="PROSITE" id="PS01047">
    <property type="entry name" value="HMA_1"/>
    <property type="match status" value="1"/>
</dbReference>